<feature type="compositionally biased region" description="Basic and acidic residues" evidence="13">
    <location>
        <begin position="264"/>
        <end position="275"/>
    </location>
</feature>
<dbReference type="GO" id="GO:0043565">
    <property type="term" value="F:sequence-specific DNA binding"/>
    <property type="evidence" value="ECO:0007669"/>
    <property type="project" value="InterPro"/>
</dbReference>
<sequence>MPKKCCIPNCRVQQDDPDGLRLSFYKIPADENLKKQWLESIKQHCDIDLNKYSFVCSRHFEKECFGKTFSWLKNGKLKKGCCPTIFLNYKNFRRYGAVYGRKILKDGCLPTLHLTKNDIKKESDNSVDIVQEISTDTGLLAAHLHTEVNIEDDLKHEPTSESDDEDMKISKESCSLKEYSRESYGAVYGRKILKDGCLPTLHLTKNDIKKESDNSVDIVQEISTDTGLLAAHLHTEVNIEDDLKHEPTSESDDEDMKISKESCSLKEYSRERKLNPETSPNNSELVNPKTIISPSTNLPLYQTPAPQTTSQDPSTQNKIPTNLKENSFNSNPISPQENSSYFQFFRNIHSDYLELSAKKKRCFKKQCLNLLYNLLDDDDTDHKISTYSQDNVKLRNSGHSEENKDVNPFAEDEYILPNN</sequence>
<comment type="caution">
    <text evidence="15">The sequence shown here is derived from an EMBL/GenBank/DDBJ whole genome shotgun (WGS) entry which is preliminary data.</text>
</comment>
<keyword evidence="7" id="KW-0175">Coiled coil</keyword>
<evidence type="ECO:0000256" key="13">
    <source>
        <dbReference type="SAM" id="MobiDB-lite"/>
    </source>
</evidence>
<dbReference type="PANTHER" id="PTHR46600">
    <property type="entry name" value="THAP DOMAIN-CONTAINING"/>
    <property type="match status" value="1"/>
</dbReference>
<dbReference type="SUPFAM" id="SSF57716">
    <property type="entry name" value="Glucocorticoid receptor-like (DNA-binding domain)"/>
    <property type="match status" value="1"/>
</dbReference>
<dbReference type="SMART" id="SM00980">
    <property type="entry name" value="THAP"/>
    <property type="match status" value="1"/>
</dbReference>
<keyword evidence="9" id="KW-0804">Transcription</keyword>
<evidence type="ECO:0000256" key="7">
    <source>
        <dbReference type="ARBA" id="ARBA00023054"/>
    </source>
</evidence>
<accession>A0AAU9UMA7</accession>
<feature type="domain" description="THAP-type" evidence="14">
    <location>
        <begin position="1"/>
        <end position="86"/>
    </location>
</feature>
<dbReference type="Proteomes" id="UP001153954">
    <property type="component" value="Unassembled WGS sequence"/>
</dbReference>
<dbReference type="InterPro" id="IPR038441">
    <property type="entry name" value="THAP_Znf_sf"/>
</dbReference>
<dbReference type="SMART" id="SM00692">
    <property type="entry name" value="DM3"/>
    <property type="match status" value="1"/>
</dbReference>
<protein>
    <recommendedName>
        <fullName evidence="14">THAP-type domain-containing protein</fullName>
    </recommendedName>
</protein>
<feature type="compositionally biased region" description="Polar residues" evidence="13">
    <location>
        <begin position="276"/>
        <end position="320"/>
    </location>
</feature>
<keyword evidence="5" id="KW-0862">Zinc</keyword>
<evidence type="ECO:0000256" key="3">
    <source>
        <dbReference type="ARBA" id="ARBA00022723"/>
    </source>
</evidence>
<evidence type="ECO:0000313" key="16">
    <source>
        <dbReference type="Proteomes" id="UP001153954"/>
    </source>
</evidence>
<reference evidence="15" key="1">
    <citation type="submission" date="2022-03" db="EMBL/GenBank/DDBJ databases">
        <authorList>
            <person name="Tunstrom K."/>
        </authorList>
    </citation>
    <scope>NUCLEOTIDE SEQUENCE</scope>
</reference>
<name>A0AAU9UMA7_EUPED</name>
<feature type="compositionally biased region" description="Basic and acidic residues" evidence="13">
    <location>
        <begin position="239"/>
        <end position="248"/>
    </location>
</feature>
<dbReference type="GO" id="GO:0005654">
    <property type="term" value="C:nucleoplasm"/>
    <property type="evidence" value="ECO:0007669"/>
    <property type="project" value="UniProtKB-SubCell"/>
</dbReference>
<keyword evidence="8 12" id="KW-0238">DNA-binding</keyword>
<dbReference type="Pfam" id="PF05485">
    <property type="entry name" value="THAP"/>
    <property type="match status" value="1"/>
</dbReference>
<keyword evidence="3" id="KW-0479">Metal-binding</keyword>
<dbReference type="EMBL" id="CAKOGL010000021">
    <property type="protein sequence ID" value="CAH2099066.1"/>
    <property type="molecule type" value="Genomic_DNA"/>
</dbReference>
<dbReference type="InterPro" id="IPR026516">
    <property type="entry name" value="THAP1/10"/>
</dbReference>
<evidence type="ECO:0000256" key="1">
    <source>
        <dbReference type="ARBA" id="ARBA00004642"/>
    </source>
</evidence>
<evidence type="ECO:0000313" key="15">
    <source>
        <dbReference type="EMBL" id="CAH2099066.1"/>
    </source>
</evidence>
<keyword evidence="6" id="KW-0805">Transcription regulation</keyword>
<proteinExistence type="inferred from homology"/>
<comment type="similarity">
    <text evidence="2">Belongs to the THAP1 family.</text>
</comment>
<keyword evidence="16" id="KW-1185">Reference proteome</keyword>
<evidence type="ECO:0000256" key="11">
    <source>
        <dbReference type="ARBA" id="ARBA00023306"/>
    </source>
</evidence>
<evidence type="ECO:0000256" key="6">
    <source>
        <dbReference type="ARBA" id="ARBA00023015"/>
    </source>
</evidence>
<evidence type="ECO:0000256" key="12">
    <source>
        <dbReference type="PROSITE-ProRule" id="PRU00309"/>
    </source>
</evidence>
<keyword evidence="11" id="KW-0131">Cell cycle</keyword>
<gene>
    <name evidence="15" type="ORF">EEDITHA_LOCUS14106</name>
</gene>
<feature type="region of interest" description="Disordered" evidence="13">
    <location>
        <begin position="264"/>
        <end position="320"/>
    </location>
</feature>
<dbReference type="PROSITE" id="PS50950">
    <property type="entry name" value="ZF_THAP"/>
    <property type="match status" value="1"/>
</dbReference>
<dbReference type="AlphaFoldDB" id="A0AAU9UMA7"/>
<evidence type="ECO:0000256" key="5">
    <source>
        <dbReference type="ARBA" id="ARBA00022833"/>
    </source>
</evidence>
<feature type="region of interest" description="Disordered" evidence="13">
    <location>
        <begin position="239"/>
        <end position="258"/>
    </location>
</feature>
<dbReference type="InterPro" id="IPR006612">
    <property type="entry name" value="THAP_Znf"/>
</dbReference>
<evidence type="ECO:0000259" key="14">
    <source>
        <dbReference type="PROSITE" id="PS50950"/>
    </source>
</evidence>
<keyword evidence="10" id="KW-0539">Nucleus</keyword>
<evidence type="ECO:0000256" key="4">
    <source>
        <dbReference type="ARBA" id="ARBA00022771"/>
    </source>
</evidence>
<dbReference type="GO" id="GO:0008270">
    <property type="term" value="F:zinc ion binding"/>
    <property type="evidence" value="ECO:0007669"/>
    <property type="project" value="UniProtKB-KW"/>
</dbReference>
<evidence type="ECO:0000256" key="9">
    <source>
        <dbReference type="ARBA" id="ARBA00023163"/>
    </source>
</evidence>
<dbReference type="PANTHER" id="PTHR46600:SF1">
    <property type="entry name" value="THAP DOMAIN-CONTAINING PROTEIN 1"/>
    <property type="match status" value="1"/>
</dbReference>
<evidence type="ECO:0000256" key="2">
    <source>
        <dbReference type="ARBA" id="ARBA00006177"/>
    </source>
</evidence>
<comment type="subcellular location">
    <subcellularLocation>
        <location evidence="1">Nucleus</location>
        <location evidence="1">Nucleoplasm</location>
    </subcellularLocation>
</comment>
<keyword evidence="4 12" id="KW-0863">Zinc-finger</keyword>
<dbReference type="Gene3D" id="6.20.210.20">
    <property type="entry name" value="THAP domain"/>
    <property type="match status" value="1"/>
</dbReference>
<evidence type="ECO:0000256" key="10">
    <source>
        <dbReference type="ARBA" id="ARBA00023242"/>
    </source>
</evidence>
<evidence type="ECO:0000256" key="8">
    <source>
        <dbReference type="ARBA" id="ARBA00023125"/>
    </source>
</evidence>
<organism evidence="15 16">
    <name type="scientific">Euphydryas editha</name>
    <name type="common">Edith's checkerspot</name>
    <dbReference type="NCBI Taxonomy" id="104508"/>
    <lineage>
        <taxon>Eukaryota</taxon>
        <taxon>Metazoa</taxon>
        <taxon>Ecdysozoa</taxon>
        <taxon>Arthropoda</taxon>
        <taxon>Hexapoda</taxon>
        <taxon>Insecta</taxon>
        <taxon>Pterygota</taxon>
        <taxon>Neoptera</taxon>
        <taxon>Endopterygota</taxon>
        <taxon>Lepidoptera</taxon>
        <taxon>Glossata</taxon>
        <taxon>Ditrysia</taxon>
        <taxon>Papilionoidea</taxon>
        <taxon>Nymphalidae</taxon>
        <taxon>Nymphalinae</taxon>
        <taxon>Euphydryas</taxon>
    </lineage>
</organism>